<protein>
    <recommendedName>
        <fullName evidence="12">Probable peptidoglycan glycosyltransferase FtsW</fullName>
        <ecNumber evidence="14">2.4.99.28</ecNumber>
    </recommendedName>
    <alternativeName>
        <fullName evidence="13">Cell division protein FtsW</fullName>
    </alternativeName>
    <alternativeName>
        <fullName evidence="10">Cell wall polymerase</fullName>
    </alternativeName>
    <alternativeName>
        <fullName evidence="9">Peptidoglycan polymerase</fullName>
    </alternativeName>
</protein>
<accession>A0ABS4CHG7</accession>
<dbReference type="Proteomes" id="UP000673375">
    <property type="component" value="Unassembled WGS sequence"/>
</dbReference>
<dbReference type="PANTHER" id="PTHR30474">
    <property type="entry name" value="CELL CYCLE PROTEIN"/>
    <property type="match status" value="1"/>
</dbReference>
<organism evidence="18 19">
    <name type="scientific">Enterococcus larvae</name>
    <dbReference type="NCBI Taxonomy" id="2794352"/>
    <lineage>
        <taxon>Bacteria</taxon>
        <taxon>Bacillati</taxon>
        <taxon>Bacillota</taxon>
        <taxon>Bacilli</taxon>
        <taxon>Lactobacillales</taxon>
        <taxon>Enterococcaceae</taxon>
        <taxon>Enterococcus</taxon>
    </lineage>
</organism>
<evidence type="ECO:0000256" key="14">
    <source>
        <dbReference type="ARBA" id="ARBA00044770"/>
    </source>
</evidence>
<comment type="catalytic activity">
    <reaction evidence="15">
        <text>[GlcNAc-(1-&gt;4)-Mur2Ac(oyl-L-Ala-gamma-D-Glu-L-Lys-D-Ala-D-Ala)](n)-di-trans,octa-cis-undecaprenyl diphosphate + beta-D-GlcNAc-(1-&gt;4)-Mur2Ac(oyl-L-Ala-gamma-D-Glu-L-Lys-D-Ala-D-Ala)-di-trans,octa-cis-undecaprenyl diphosphate = [GlcNAc-(1-&gt;4)-Mur2Ac(oyl-L-Ala-gamma-D-Glu-L-Lys-D-Ala-D-Ala)](n+1)-di-trans,octa-cis-undecaprenyl diphosphate + di-trans,octa-cis-undecaprenyl diphosphate + H(+)</text>
        <dbReference type="Rhea" id="RHEA:23708"/>
        <dbReference type="Rhea" id="RHEA-COMP:9602"/>
        <dbReference type="Rhea" id="RHEA-COMP:9603"/>
        <dbReference type="ChEBI" id="CHEBI:15378"/>
        <dbReference type="ChEBI" id="CHEBI:58405"/>
        <dbReference type="ChEBI" id="CHEBI:60033"/>
        <dbReference type="ChEBI" id="CHEBI:78435"/>
        <dbReference type="EC" id="2.4.99.28"/>
    </reaction>
</comment>
<feature type="transmembrane region" description="Helical" evidence="17">
    <location>
        <begin position="77"/>
        <end position="94"/>
    </location>
</feature>
<feature type="transmembrane region" description="Helical" evidence="17">
    <location>
        <begin position="353"/>
        <end position="372"/>
    </location>
</feature>
<feature type="transmembrane region" description="Helical" evidence="17">
    <location>
        <begin position="278"/>
        <end position="304"/>
    </location>
</feature>
<evidence type="ECO:0000256" key="1">
    <source>
        <dbReference type="ARBA" id="ARBA00004141"/>
    </source>
</evidence>
<keyword evidence="5" id="KW-0133">Cell shape</keyword>
<dbReference type="EC" id="2.4.99.28" evidence="14"/>
<proteinExistence type="inferred from homology"/>
<keyword evidence="19" id="KW-1185">Reference proteome</keyword>
<dbReference type="InterPro" id="IPR001182">
    <property type="entry name" value="FtsW/RodA"/>
</dbReference>
<evidence type="ECO:0000256" key="11">
    <source>
        <dbReference type="ARBA" id="ARBA00038053"/>
    </source>
</evidence>
<evidence type="ECO:0000256" key="6">
    <source>
        <dbReference type="ARBA" id="ARBA00022984"/>
    </source>
</evidence>
<reference evidence="18 19" key="1">
    <citation type="submission" date="2020-12" db="EMBL/GenBank/DDBJ databases">
        <title>Vagococcus allomyrinae sp. nov. and Enterococcus lavae sp. nov., isolated from the larvae of Allomyrina dichotoma.</title>
        <authorList>
            <person name="Lee S.D."/>
        </authorList>
    </citation>
    <scope>NUCLEOTIDE SEQUENCE [LARGE SCALE GENOMIC DNA]</scope>
    <source>
        <strain evidence="18 19">BWM-S5</strain>
    </source>
</reference>
<keyword evidence="8 17" id="KW-0472">Membrane</keyword>
<gene>
    <name evidence="18" type="ORF">I6N96_07205</name>
</gene>
<evidence type="ECO:0000256" key="8">
    <source>
        <dbReference type="ARBA" id="ARBA00023136"/>
    </source>
</evidence>
<evidence type="ECO:0000256" key="10">
    <source>
        <dbReference type="ARBA" id="ARBA00033270"/>
    </source>
</evidence>
<evidence type="ECO:0000313" key="19">
    <source>
        <dbReference type="Proteomes" id="UP000673375"/>
    </source>
</evidence>
<name>A0ABS4CHG7_9ENTE</name>
<comment type="subcellular location">
    <subcellularLocation>
        <location evidence="1">Membrane</location>
        <topology evidence="1">Multi-pass membrane protein</topology>
    </subcellularLocation>
</comment>
<dbReference type="PANTHER" id="PTHR30474:SF2">
    <property type="entry name" value="PEPTIDOGLYCAN GLYCOSYLTRANSFERASE FTSW-RELATED"/>
    <property type="match status" value="1"/>
</dbReference>
<evidence type="ECO:0000256" key="2">
    <source>
        <dbReference type="ARBA" id="ARBA00022676"/>
    </source>
</evidence>
<evidence type="ECO:0000256" key="9">
    <source>
        <dbReference type="ARBA" id="ARBA00032370"/>
    </source>
</evidence>
<evidence type="ECO:0000256" key="16">
    <source>
        <dbReference type="ARBA" id="ARBA00049966"/>
    </source>
</evidence>
<keyword evidence="4 17" id="KW-0812">Transmembrane</keyword>
<comment type="caution">
    <text evidence="18">The sequence shown here is derived from an EMBL/GenBank/DDBJ whole genome shotgun (WGS) entry which is preliminary data.</text>
</comment>
<dbReference type="Pfam" id="PF01098">
    <property type="entry name" value="FTSW_RODA_SPOVE"/>
    <property type="match status" value="1"/>
</dbReference>
<keyword evidence="2" id="KW-0328">Glycosyltransferase</keyword>
<evidence type="ECO:0000256" key="5">
    <source>
        <dbReference type="ARBA" id="ARBA00022960"/>
    </source>
</evidence>
<keyword evidence="3" id="KW-0808">Transferase</keyword>
<dbReference type="EMBL" id="JAEDXU010000003">
    <property type="protein sequence ID" value="MBP1046066.1"/>
    <property type="molecule type" value="Genomic_DNA"/>
</dbReference>
<keyword evidence="7 17" id="KW-1133">Transmembrane helix</keyword>
<keyword evidence="6" id="KW-0573">Peptidoglycan synthesis</keyword>
<evidence type="ECO:0000256" key="7">
    <source>
        <dbReference type="ARBA" id="ARBA00022989"/>
    </source>
</evidence>
<comment type="similarity">
    <text evidence="11">Belongs to the SEDS family. FtsW subfamily.</text>
</comment>
<evidence type="ECO:0000256" key="15">
    <source>
        <dbReference type="ARBA" id="ARBA00049902"/>
    </source>
</evidence>
<sequence>MKRQIKRFYLDWTLLLPYLILCITGIILVYSASSYQLLFSEVSTGSKGWKQLSSFAVSLVCLLGVYRMKLKIFRSKGFLFLLLTSNLILLVYTLSKGINAGGASRWINVGFMIFQPSELVSLTLLLYLSRMTSNREANCPFSFSYYKKAMLLCFLFIVLVSLQPNLAGGAMIFLFVLIMLLASGLSPYFTILPIIGFIGIREGLSRVLLSGSVDWLPDKFAYLVTRFKVMENPFIDPTGIGHQSASAYYAMYNGGIFGRGIGKGIQKQGFLPASDTDYIFATAIEELGLIGGVVLLLLVFFMVIRLYQLSIRSKNLYYSQLFLGCGTILLLQVTVNVSSLLGYIPLTGVTFPFLSYGGSSLLILSIVLGLALNARATELREPITVEQREE</sequence>
<feature type="transmembrane region" description="Helical" evidence="17">
    <location>
        <begin position="106"/>
        <end position="128"/>
    </location>
</feature>
<evidence type="ECO:0000256" key="4">
    <source>
        <dbReference type="ARBA" id="ARBA00022692"/>
    </source>
</evidence>
<evidence type="ECO:0000256" key="17">
    <source>
        <dbReference type="SAM" id="Phobius"/>
    </source>
</evidence>
<evidence type="ECO:0000256" key="12">
    <source>
        <dbReference type="ARBA" id="ARBA00041185"/>
    </source>
</evidence>
<evidence type="ECO:0000256" key="13">
    <source>
        <dbReference type="ARBA" id="ARBA00041418"/>
    </source>
</evidence>
<evidence type="ECO:0000256" key="3">
    <source>
        <dbReference type="ARBA" id="ARBA00022679"/>
    </source>
</evidence>
<feature type="transmembrane region" description="Helical" evidence="17">
    <location>
        <begin position="149"/>
        <end position="182"/>
    </location>
</feature>
<feature type="transmembrane region" description="Helical" evidence="17">
    <location>
        <begin position="12"/>
        <end position="32"/>
    </location>
</feature>
<feature type="transmembrane region" description="Helical" evidence="17">
    <location>
        <begin position="316"/>
        <end position="333"/>
    </location>
</feature>
<comment type="function">
    <text evidence="16">Peptidoglycan polymerase that is essential for cell division.</text>
</comment>
<evidence type="ECO:0000313" key="18">
    <source>
        <dbReference type="EMBL" id="MBP1046066.1"/>
    </source>
</evidence>
<feature type="transmembrane region" description="Helical" evidence="17">
    <location>
        <begin position="52"/>
        <end position="70"/>
    </location>
</feature>
<dbReference type="RefSeq" id="WP_209556891.1">
    <property type="nucleotide sequence ID" value="NZ_JAEDXU010000003.1"/>
</dbReference>